<gene>
    <name evidence="2" type="ORF">BRSU_1852</name>
</gene>
<keyword evidence="3" id="KW-1185">Reference proteome</keyword>
<sequence>MKRITIILSIIFIFSKMSFAASGWQFGFMVPIGMSLGFYNIGFDNNVSEEYKKNYKKDSGTVGFDAGVNIYGGYAVSDGDIGISLLLDLGYSHDSFGLSGSYKENNTDYTKKEYYTFENLSIGILPKFHYDNFAFGLGIGVKLPLYLTHSMELTSGNTTTKTEGHYDINNMNNVMKNSVITYVKLTFDYSFYVHEKVALLLGAYIGTDFGIDLRGTDGYYDSANKWVKVIDSRNLASFDLGIQLGIKIGENLFD</sequence>
<evidence type="ECO:0000313" key="3">
    <source>
        <dbReference type="Proteomes" id="UP000043763"/>
    </source>
</evidence>
<organism evidence="2 3">
    <name type="scientific">Brachyspira suanatina</name>
    <dbReference type="NCBI Taxonomy" id="381802"/>
    <lineage>
        <taxon>Bacteria</taxon>
        <taxon>Pseudomonadati</taxon>
        <taxon>Spirochaetota</taxon>
        <taxon>Spirochaetia</taxon>
        <taxon>Brachyspirales</taxon>
        <taxon>Brachyspiraceae</taxon>
        <taxon>Brachyspira</taxon>
    </lineage>
</organism>
<proteinExistence type="predicted"/>
<dbReference type="RefSeq" id="WP_048595018.1">
    <property type="nucleotide sequence ID" value="NZ_CVLB01000001.1"/>
</dbReference>
<name>A0A0G4K8F0_9SPIR</name>
<dbReference type="EMBL" id="CVLB01000001">
    <property type="protein sequence ID" value="CRF34064.1"/>
    <property type="molecule type" value="Genomic_DNA"/>
</dbReference>
<keyword evidence="1" id="KW-0732">Signal</keyword>
<protein>
    <recommendedName>
        <fullName evidence="4">Serpentine_recp domain containing protein</fullName>
    </recommendedName>
</protein>
<evidence type="ECO:0000313" key="2">
    <source>
        <dbReference type="EMBL" id="CRF34064.1"/>
    </source>
</evidence>
<accession>A0A0G4K8F0</accession>
<evidence type="ECO:0000256" key="1">
    <source>
        <dbReference type="SAM" id="SignalP"/>
    </source>
</evidence>
<dbReference type="Proteomes" id="UP000043763">
    <property type="component" value="Unassembled WGS sequence"/>
</dbReference>
<evidence type="ECO:0008006" key="4">
    <source>
        <dbReference type="Google" id="ProtNLM"/>
    </source>
</evidence>
<reference evidence="3" key="1">
    <citation type="submission" date="2015-04" db="EMBL/GenBank/DDBJ databases">
        <authorList>
            <person name="Mushtaq Mamoona"/>
        </authorList>
    </citation>
    <scope>NUCLEOTIDE SEQUENCE [LARGE SCALE GENOMIC DNA]</scope>
    <source>
        <strain evidence="3">AN4859/03</strain>
    </source>
</reference>
<dbReference type="AlphaFoldDB" id="A0A0G4K8F0"/>
<feature type="chain" id="PRO_5005194581" description="Serpentine_recp domain containing protein" evidence="1">
    <location>
        <begin position="21"/>
        <end position="254"/>
    </location>
</feature>
<dbReference type="OrthoDB" id="306520at2"/>
<feature type="signal peptide" evidence="1">
    <location>
        <begin position="1"/>
        <end position="20"/>
    </location>
</feature>